<sequence>MKANTKLQTTLSHNLFNFLKSYLHDFFPKKETKPATQNQKASKATFKQLIRIIAGAHPKFLTDFVFQSNPNIDPNTTIPFNIFENILKKLIHKFTTILFTKLNFMEEQSTLQQIIKYFKETALPEAKQYLFNKFNVSFTETSLLEDSLFF</sequence>
<dbReference type="EMBL" id="CAJVPM010009765">
    <property type="protein sequence ID" value="CAG8566887.1"/>
    <property type="molecule type" value="Genomic_DNA"/>
</dbReference>
<dbReference type="Proteomes" id="UP000789860">
    <property type="component" value="Unassembled WGS sequence"/>
</dbReference>
<evidence type="ECO:0000313" key="1">
    <source>
        <dbReference type="EMBL" id="CAG8566887.1"/>
    </source>
</evidence>
<protein>
    <submittedName>
        <fullName evidence="1">5127_t:CDS:1</fullName>
    </submittedName>
</protein>
<proteinExistence type="predicted"/>
<accession>A0ACA9M580</accession>
<comment type="caution">
    <text evidence="1">The sequence shown here is derived from an EMBL/GenBank/DDBJ whole genome shotgun (WGS) entry which is preliminary data.</text>
</comment>
<evidence type="ECO:0000313" key="2">
    <source>
        <dbReference type="Proteomes" id="UP000789860"/>
    </source>
</evidence>
<gene>
    <name evidence="1" type="ORF">SCALOS_LOCUS5704</name>
</gene>
<keyword evidence="2" id="KW-1185">Reference proteome</keyword>
<name>A0ACA9M580_9GLOM</name>
<reference evidence="1" key="1">
    <citation type="submission" date="2021-06" db="EMBL/GenBank/DDBJ databases">
        <authorList>
            <person name="Kallberg Y."/>
            <person name="Tangrot J."/>
            <person name="Rosling A."/>
        </authorList>
    </citation>
    <scope>NUCLEOTIDE SEQUENCE</scope>
    <source>
        <strain evidence="1">AU212A</strain>
    </source>
</reference>
<organism evidence="1 2">
    <name type="scientific">Scutellospora calospora</name>
    <dbReference type="NCBI Taxonomy" id="85575"/>
    <lineage>
        <taxon>Eukaryota</taxon>
        <taxon>Fungi</taxon>
        <taxon>Fungi incertae sedis</taxon>
        <taxon>Mucoromycota</taxon>
        <taxon>Glomeromycotina</taxon>
        <taxon>Glomeromycetes</taxon>
        <taxon>Diversisporales</taxon>
        <taxon>Gigasporaceae</taxon>
        <taxon>Scutellospora</taxon>
    </lineage>
</organism>